<evidence type="ECO:0000313" key="3">
    <source>
        <dbReference type="EMBL" id="CEM00810.1"/>
    </source>
</evidence>
<evidence type="ECO:0000256" key="2">
    <source>
        <dbReference type="SAM" id="SignalP"/>
    </source>
</evidence>
<organism evidence="3 4">
    <name type="scientific">Vitrella brassicaformis (strain CCMP3155)</name>
    <dbReference type="NCBI Taxonomy" id="1169540"/>
    <lineage>
        <taxon>Eukaryota</taxon>
        <taxon>Sar</taxon>
        <taxon>Alveolata</taxon>
        <taxon>Colpodellida</taxon>
        <taxon>Vitrellaceae</taxon>
        <taxon>Vitrella</taxon>
    </lineage>
</organism>
<keyword evidence="4" id="KW-1185">Reference proteome</keyword>
<dbReference type="AlphaFoldDB" id="A0A0G4ESG4"/>
<dbReference type="VEuPathDB" id="CryptoDB:Vbra_2130"/>
<evidence type="ECO:0000256" key="1">
    <source>
        <dbReference type="SAM" id="MobiDB-lite"/>
    </source>
</evidence>
<reference evidence="3 4" key="1">
    <citation type="submission" date="2014-11" db="EMBL/GenBank/DDBJ databases">
        <authorList>
            <person name="Zhu J."/>
            <person name="Qi W."/>
            <person name="Song R."/>
        </authorList>
    </citation>
    <scope>NUCLEOTIDE SEQUENCE [LARGE SCALE GENOMIC DNA]</scope>
</reference>
<evidence type="ECO:0000313" key="4">
    <source>
        <dbReference type="Proteomes" id="UP000041254"/>
    </source>
</evidence>
<feature type="signal peptide" evidence="2">
    <location>
        <begin position="1"/>
        <end position="21"/>
    </location>
</feature>
<feature type="region of interest" description="Disordered" evidence="1">
    <location>
        <begin position="36"/>
        <end position="98"/>
    </location>
</feature>
<name>A0A0G4ESG4_VITBC</name>
<evidence type="ECO:0008006" key="5">
    <source>
        <dbReference type="Google" id="ProtNLM"/>
    </source>
</evidence>
<dbReference type="EMBL" id="CDMY01000299">
    <property type="protein sequence ID" value="CEM00810.1"/>
    <property type="molecule type" value="Genomic_DNA"/>
</dbReference>
<feature type="chain" id="PRO_5005188084" description="Apple domain-containing protein" evidence="2">
    <location>
        <begin position="22"/>
        <end position="227"/>
    </location>
</feature>
<feature type="compositionally biased region" description="Acidic residues" evidence="1">
    <location>
        <begin position="52"/>
        <end position="88"/>
    </location>
</feature>
<gene>
    <name evidence="3" type="ORF">Vbra_2130</name>
</gene>
<protein>
    <recommendedName>
        <fullName evidence="5">Apple domain-containing protein</fullName>
    </recommendedName>
</protein>
<dbReference type="Proteomes" id="UP000041254">
    <property type="component" value="Unassembled WGS sequence"/>
</dbReference>
<keyword evidence="2" id="KW-0732">Signal</keyword>
<proteinExistence type="predicted"/>
<dbReference type="InParanoid" id="A0A0G4ESG4"/>
<sequence length="227" mass="24530">MKVLLCLVGAALLPTALPVCADLGAKSSLRGNGAAADAAVADSGPTVPPEEDRGEGESVEVMELQDDEDEVDEDEVDEDEVDGDESAVDEPQPQTPIGDLSLRALQRTPRSAPAIFAMALAGGKCNGRHYVYLSRHPKMSYARSRALAGCKKQCARCEVRWAKGRTDRQWCIAVDLYNDRRGIKFGDGPIALNPKYHRATAAMRKTCHKRGKPPNCDTHNLVACAND</sequence>
<accession>A0A0G4ESG4</accession>